<organism evidence="1 2">
    <name type="scientific">Methylobacterium aquaticum</name>
    <dbReference type="NCBI Taxonomy" id="270351"/>
    <lineage>
        <taxon>Bacteria</taxon>
        <taxon>Pseudomonadati</taxon>
        <taxon>Pseudomonadota</taxon>
        <taxon>Alphaproteobacteria</taxon>
        <taxon>Hyphomicrobiales</taxon>
        <taxon>Methylobacteriaceae</taxon>
        <taxon>Methylobacterium</taxon>
    </lineage>
</organism>
<proteinExistence type="predicted"/>
<dbReference type="EMBL" id="LABX01000204">
    <property type="protein sequence ID" value="KMO29474.1"/>
    <property type="molecule type" value="Genomic_DNA"/>
</dbReference>
<evidence type="ECO:0000313" key="2">
    <source>
        <dbReference type="Proteomes" id="UP000035929"/>
    </source>
</evidence>
<dbReference type="AlphaFoldDB" id="A0A0J6S6Z5"/>
<sequence length="78" mass="8120">MLALAMFGVVSRLTAAFLREEPAETLRLEIRAAAEAPAGAVGRVGVPARPHPAPLLTGMNPIAPKTTAPIRGYCGRLS</sequence>
<gene>
    <name evidence="1" type="ORF">VP06_24675</name>
</gene>
<dbReference type="PATRIC" id="fig|270351.6.peg.2957"/>
<name>A0A0J6S6Z5_9HYPH</name>
<dbReference type="Proteomes" id="UP000035929">
    <property type="component" value="Unassembled WGS sequence"/>
</dbReference>
<comment type="caution">
    <text evidence="1">The sequence shown here is derived from an EMBL/GenBank/DDBJ whole genome shotgun (WGS) entry which is preliminary data.</text>
</comment>
<protein>
    <submittedName>
        <fullName evidence="1">Uncharacterized protein</fullName>
    </submittedName>
</protein>
<dbReference type="RefSeq" id="WP_048466433.1">
    <property type="nucleotide sequence ID" value="NZ_LABX01000204.1"/>
</dbReference>
<evidence type="ECO:0000313" key="1">
    <source>
        <dbReference type="EMBL" id="KMO29474.1"/>
    </source>
</evidence>
<reference evidence="1 2" key="1">
    <citation type="submission" date="2015-03" db="EMBL/GenBank/DDBJ databases">
        <title>Genome sequencing of Methylobacterium aquaticum DSM16371 type strain.</title>
        <authorList>
            <person name="Chaudhry V."/>
            <person name="Patil P.B."/>
        </authorList>
    </citation>
    <scope>NUCLEOTIDE SEQUENCE [LARGE SCALE GENOMIC DNA]</scope>
    <source>
        <strain evidence="1 2">DSM 16371</strain>
    </source>
</reference>
<accession>A0A0J6S6Z5</accession>